<dbReference type="PANTHER" id="PTHR33979">
    <property type="entry name" value="OS02G0221600 PROTEIN"/>
    <property type="match status" value="1"/>
</dbReference>
<feature type="transmembrane region" description="Helical" evidence="1">
    <location>
        <begin position="159"/>
        <end position="179"/>
    </location>
</feature>
<dbReference type="OMA" id="LSVNHTQ"/>
<dbReference type="STRING" id="1344416.A0A139ARZ5"/>
<reference evidence="2 3" key="1">
    <citation type="journal article" date="2015" name="Genome Biol. Evol.">
        <title>Phylogenomic analyses indicate that early fungi evolved digesting cell walls of algal ancestors of land plants.</title>
        <authorList>
            <person name="Chang Y."/>
            <person name="Wang S."/>
            <person name="Sekimoto S."/>
            <person name="Aerts A.L."/>
            <person name="Choi C."/>
            <person name="Clum A."/>
            <person name="LaButti K.M."/>
            <person name="Lindquist E.A."/>
            <person name="Yee Ngan C."/>
            <person name="Ohm R.A."/>
            <person name="Salamov A.A."/>
            <person name="Grigoriev I.V."/>
            <person name="Spatafora J.W."/>
            <person name="Berbee M.L."/>
        </authorList>
    </citation>
    <scope>NUCLEOTIDE SEQUENCE [LARGE SCALE GENOMIC DNA]</scope>
    <source>
        <strain evidence="2 3">JEL478</strain>
    </source>
</reference>
<keyword evidence="1" id="KW-0812">Transmembrane</keyword>
<organism evidence="2 3">
    <name type="scientific">Gonapodya prolifera (strain JEL478)</name>
    <name type="common">Monoblepharis prolifera</name>
    <dbReference type="NCBI Taxonomy" id="1344416"/>
    <lineage>
        <taxon>Eukaryota</taxon>
        <taxon>Fungi</taxon>
        <taxon>Fungi incertae sedis</taxon>
        <taxon>Chytridiomycota</taxon>
        <taxon>Chytridiomycota incertae sedis</taxon>
        <taxon>Monoblepharidomycetes</taxon>
        <taxon>Monoblepharidales</taxon>
        <taxon>Gonapodyaceae</taxon>
        <taxon>Gonapodya</taxon>
    </lineage>
</organism>
<gene>
    <name evidence="2" type="ORF">M427DRAFT_109089</name>
</gene>
<feature type="transmembrane region" description="Helical" evidence="1">
    <location>
        <begin position="37"/>
        <end position="60"/>
    </location>
</feature>
<keyword evidence="1" id="KW-0472">Membrane</keyword>
<name>A0A139ARZ5_GONPJ</name>
<feature type="transmembrane region" description="Helical" evidence="1">
    <location>
        <begin position="133"/>
        <end position="152"/>
    </location>
</feature>
<evidence type="ECO:0000256" key="1">
    <source>
        <dbReference type="SAM" id="Phobius"/>
    </source>
</evidence>
<keyword evidence="3" id="KW-1185">Reference proteome</keyword>
<dbReference type="EMBL" id="KQ965739">
    <property type="protein sequence ID" value="KXS19235.1"/>
    <property type="molecule type" value="Genomic_DNA"/>
</dbReference>
<sequence>MAPVNPSLLFEEAHLLLRRQTTVKSLLEPSPDDLQTIYIIIGMSIFILIVWHIPYVNYILYPFKVLTIGLHEFGHASATILTGGHVDGIELDPNLGGVTHTKGGIATISLPAGYIGSTFWGSLMLFAGFDVTASKWVSIVVAGVLLLLLIWARNWLARGIAISFAALIVLLFIFVPVALRYAMLWMGTMSALYSLYDIVDDLIKRRVNESDASQFSRVCGRGILSPKVWGVLWLLIAIIFVAASIIGAIIAFKNVQN</sequence>
<dbReference type="PANTHER" id="PTHR33979:SF2">
    <property type="entry name" value="PEPTIDASE M50B-LIKE-DOMAIN-CONTAINING PROTEIN"/>
    <property type="match status" value="1"/>
</dbReference>
<protein>
    <recommendedName>
        <fullName evidence="4">Peptidase M50B-like protein</fullName>
    </recommendedName>
</protein>
<feature type="transmembrane region" description="Helical" evidence="1">
    <location>
        <begin position="231"/>
        <end position="252"/>
    </location>
</feature>
<keyword evidence="1" id="KW-1133">Transmembrane helix</keyword>
<dbReference type="AlphaFoldDB" id="A0A139ARZ5"/>
<evidence type="ECO:0000313" key="3">
    <source>
        <dbReference type="Proteomes" id="UP000070544"/>
    </source>
</evidence>
<proteinExistence type="predicted"/>
<dbReference type="Proteomes" id="UP000070544">
    <property type="component" value="Unassembled WGS sequence"/>
</dbReference>
<evidence type="ECO:0000313" key="2">
    <source>
        <dbReference type="EMBL" id="KXS19235.1"/>
    </source>
</evidence>
<dbReference type="Pfam" id="PF13398">
    <property type="entry name" value="Peptidase_M50B"/>
    <property type="match status" value="1"/>
</dbReference>
<dbReference type="InterPro" id="IPR049500">
    <property type="entry name" value="Peptidase_M50B-like"/>
</dbReference>
<dbReference type="OrthoDB" id="40823at2759"/>
<evidence type="ECO:0008006" key="4">
    <source>
        <dbReference type="Google" id="ProtNLM"/>
    </source>
</evidence>
<accession>A0A139ARZ5</accession>
<feature type="transmembrane region" description="Helical" evidence="1">
    <location>
        <begin position="105"/>
        <end position="127"/>
    </location>
</feature>